<feature type="transmembrane region" description="Helical" evidence="7">
    <location>
        <begin position="177"/>
        <end position="196"/>
    </location>
</feature>
<evidence type="ECO:0000256" key="2">
    <source>
        <dbReference type="ARBA" id="ARBA00022448"/>
    </source>
</evidence>
<dbReference type="PANTHER" id="PTHR43791">
    <property type="entry name" value="PERMEASE-RELATED"/>
    <property type="match status" value="1"/>
</dbReference>
<feature type="transmembrane region" description="Helical" evidence="7">
    <location>
        <begin position="138"/>
        <end position="157"/>
    </location>
</feature>
<feature type="transmembrane region" description="Helical" evidence="7">
    <location>
        <begin position="498"/>
        <end position="522"/>
    </location>
</feature>
<feature type="transmembrane region" description="Helical" evidence="7">
    <location>
        <begin position="263"/>
        <end position="288"/>
    </location>
</feature>
<evidence type="ECO:0000313" key="8">
    <source>
        <dbReference type="EMBL" id="KAK7543245.1"/>
    </source>
</evidence>
<name>A0ABR1M8C8_9PEZI</name>
<feature type="transmembrane region" description="Helical" evidence="7">
    <location>
        <begin position="228"/>
        <end position="251"/>
    </location>
</feature>
<dbReference type="SUPFAM" id="SSF103473">
    <property type="entry name" value="MFS general substrate transporter"/>
    <property type="match status" value="1"/>
</dbReference>
<feature type="transmembrane region" description="Helical" evidence="7">
    <location>
        <begin position="300"/>
        <end position="320"/>
    </location>
</feature>
<proteinExistence type="predicted"/>
<feature type="compositionally biased region" description="Low complexity" evidence="6">
    <location>
        <begin position="94"/>
        <end position="108"/>
    </location>
</feature>
<feature type="compositionally biased region" description="Acidic residues" evidence="6">
    <location>
        <begin position="68"/>
        <end position="80"/>
    </location>
</feature>
<keyword evidence="5 7" id="KW-0472">Membrane</keyword>
<evidence type="ECO:0000313" key="9">
    <source>
        <dbReference type="Proteomes" id="UP001365128"/>
    </source>
</evidence>
<protein>
    <submittedName>
        <fullName evidence="8">Major facilitator superfamily domain-containing protein</fullName>
    </submittedName>
</protein>
<keyword evidence="2" id="KW-0813">Transport</keyword>
<organism evidence="8 9">
    <name type="scientific">Phyllosticta citricarpa</name>
    <dbReference type="NCBI Taxonomy" id="55181"/>
    <lineage>
        <taxon>Eukaryota</taxon>
        <taxon>Fungi</taxon>
        <taxon>Dikarya</taxon>
        <taxon>Ascomycota</taxon>
        <taxon>Pezizomycotina</taxon>
        <taxon>Dothideomycetes</taxon>
        <taxon>Dothideomycetes incertae sedis</taxon>
        <taxon>Botryosphaeriales</taxon>
        <taxon>Phyllostictaceae</taxon>
        <taxon>Phyllosticta</taxon>
    </lineage>
</organism>
<evidence type="ECO:0000256" key="5">
    <source>
        <dbReference type="ARBA" id="ARBA00023136"/>
    </source>
</evidence>
<dbReference type="Pfam" id="PF07690">
    <property type="entry name" value="MFS_1"/>
    <property type="match status" value="1"/>
</dbReference>
<dbReference type="PANTHER" id="PTHR43791:SF27">
    <property type="entry name" value="TRANSPORTER, PUTATIVE (AFU_ORTHOLOGUE AFUA_2G15730)-RELATED"/>
    <property type="match status" value="1"/>
</dbReference>
<evidence type="ECO:0000256" key="7">
    <source>
        <dbReference type="SAM" id="Phobius"/>
    </source>
</evidence>
<accession>A0ABR1M8C8</accession>
<dbReference type="InterPro" id="IPR036259">
    <property type="entry name" value="MFS_trans_sf"/>
</dbReference>
<keyword evidence="4 7" id="KW-1133">Transmembrane helix</keyword>
<reference evidence="8 9" key="1">
    <citation type="submission" date="2024-04" db="EMBL/GenBank/DDBJ databases">
        <title>Phyllosticta paracitricarpa is synonymous to the EU quarantine fungus P. citricarpa based on phylogenomic analyses.</title>
        <authorList>
            <consortium name="Lawrence Berkeley National Laboratory"/>
            <person name="Van Ingen-Buijs V.A."/>
            <person name="Van Westerhoven A.C."/>
            <person name="Haridas S."/>
            <person name="Skiadas P."/>
            <person name="Martin F."/>
            <person name="Groenewald J.Z."/>
            <person name="Crous P.W."/>
            <person name="Seidl M.F."/>
        </authorList>
    </citation>
    <scope>NUCLEOTIDE SEQUENCE [LARGE SCALE GENOMIC DNA]</scope>
    <source>
        <strain evidence="8 9">CBS 122670</strain>
    </source>
</reference>
<evidence type="ECO:0000256" key="1">
    <source>
        <dbReference type="ARBA" id="ARBA00004141"/>
    </source>
</evidence>
<evidence type="ECO:0000256" key="3">
    <source>
        <dbReference type="ARBA" id="ARBA00022692"/>
    </source>
</evidence>
<comment type="subcellular location">
    <subcellularLocation>
        <location evidence="1">Membrane</location>
        <topology evidence="1">Multi-pass membrane protein</topology>
    </subcellularLocation>
</comment>
<feature type="transmembrane region" description="Helical" evidence="7">
    <location>
        <begin position="560"/>
        <end position="586"/>
    </location>
</feature>
<keyword evidence="9" id="KW-1185">Reference proteome</keyword>
<comment type="caution">
    <text evidence="8">The sequence shown here is derived from an EMBL/GenBank/DDBJ whole genome shotgun (WGS) entry which is preliminary data.</text>
</comment>
<feature type="compositionally biased region" description="Low complexity" evidence="6">
    <location>
        <begin position="1"/>
        <end position="17"/>
    </location>
</feature>
<feature type="transmembrane region" description="Helical" evidence="7">
    <location>
        <begin position="391"/>
        <end position="412"/>
    </location>
</feature>
<keyword evidence="3 7" id="KW-0812">Transmembrane</keyword>
<dbReference type="InterPro" id="IPR011701">
    <property type="entry name" value="MFS"/>
</dbReference>
<feature type="region of interest" description="Disordered" evidence="6">
    <location>
        <begin position="1"/>
        <end position="112"/>
    </location>
</feature>
<feature type="transmembrane region" description="Helical" evidence="7">
    <location>
        <begin position="457"/>
        <end position="478"/>
    </location>
</feature>
<feature type="compositionally biased region" description="Basic and acidic residues" evidence="6">
    <location>
        <begin position="46"/>
        <end position="56"/>
    </location>
</feature>
<sequence length="625" mass="68597">MSRRPPSTASSTSSSSPLAVDTPPSLSTSTGQITSRDPVTAFDVSWSDRLDRHEEIEMATFDDNGTAADDEEEDDDENEEEKGFLGGRGGSGAGSVRNAGSGAAAVGASGSGSGTVEDFELFTPDEDRRVRRKLDRRLVLFMGLLYLLSFLDRSNIGNARIAGLERDLKLQNGRYEWLLTAFYITYIAFEWMTLMYRLVPPHMYIAACVFSWGLIASLQSLSTSFTHLVVLRALLGIAEAAFGPGVPFYLSHFFRRDELAFRTGLFISAAPLSTSFASSLAWAIMWAGSKLGLHVASWRLLFLVEGLPSCFVAVWAWRLVPDGPGEARWLSRREREVAVLRLRREGEEAASVLEREDDVADADALAARAGRRSRVGIEWRQVRQTLLDPKCYLTAAMLFLSNVAFSSIPVFLPTILHGMGHSALTAQALSAPPYLLSFLFVLLTAHFSDRQRARAPFLLWHALLAAFGFATLALAAYYGTHDFPSYQSSDGLRSLHALRYAAIYPATVGFFGCVTLVITWTINNQRGATGKGTGVALLNVVGQCGPLVGTRLFPETDGPWFMTGFGVCAGAMAGVAVLTVGLRWWLKRENERRVKEREGWEGGGVEEVLLREGEGRKGALWLYML</sequence>
<evidence type="ECO:0000256" key="4">
    <source>
        <dbReference type="ARBA" id="ARBA00022989"/>
    </source>
</evidence>
<gene>
    <name evidence="8" type="ORF">IWX46DRAFT_634320</name>
</gene>
<feature type="transmembrane region" description="Helical" evidence="7">
    <location>
        <begin position="203"/>
        <end position="222"/>
    </location>
</feature>
<feature type="transmembrane region" description="Helical" evidence="7">
    <location>
        <begin position="424"/>
        <end position="445"/>
    </location>
</feature>
<feature type="compositionally biased region" description="Gly residues" evidence="6">
    <location>
        <begin position="84"/>
        <end position="93"/>
    </location>
</feature>
<evidence type="ECO:0000256" key="6">
    <source>
        <dbReference type="SAM" id="MobiDB-lite"/>
    </source>
</evidence>
<feature type="transmembrane region" description="Helical" evidence="7">
    <location>
        <begin position="534"/>
        <end position="554"/>
    </location>
</feature>
<dbReference type="Proteomes" id="UP001365128">
    <property type="component" value="Unassembled WGS sequence"/>
</dbReference>
<dbReference type="Gene3D" id="1.20.1250.20">
    <property type="entry name" value="MFS general substrate transporter like domains"/>
    <property type="match status" value="1"/>
</dbReference>
<dbReference type="EMBL" id="JBBPDW010000021">
    <property type="protein sequence ID" value="KAK7543245.1"/>
    <property type="molecule type" value="Genomic_DNA"/>
</dbReference>
<feature type="compositionally biased region" description="Polar residues" evidence="6">
    <location>
        <begin position="24"/>
        <end position="37"/>
    </location>
</feature>